<evidence type="ECO:0000256" key="1">
    <source>
        <dbReference type="ARBA" id="ARBA00004123"/>
    </source>
</evidence>
<keyword evidence="10" id="KW-1185">Reference proteome</keyword>
<dbReference type="Proteomes" id="UP001187315">
    <property type="component" value="Unassembled WGS sequence"/>
</dbReference>
<evidence type="ECO:0000256" key="6">
    <source>
        <dbReference type="ARBA" id="ARBA00023242"/>
    </source>
</evidence>
<dbReference type="PANTHER" id="PTHR10015">
    <property type="entry name" value="HEAT SHOCK TRANSCRIPTION FACTOR"/>
    <property type="match status" value="1"/>
</dbReference>
<evidence type="ECO:0000256" key="5">
    <source>
        <dbReference type="ARBA" id="ARBA00023163"/>
    </source>
</evidence>
<keyword evidence="5" id="KW-0804">Transcription</keyword>
<comment type="similarity">
    <text evidence="2 7">Belongs to the HSF family.</text>
</comment>
<proteinExistence type="inferred from homology"/>
<dbReference type="PANTHER" id="PTHR10015:SF278">
    <property type="entry name" value="HEAT SHOCK FACTOR PROTEIN 5"/>
    <property type="match status" value="1"/>
</dbReference>
<dbReference type="InterPro" id="IPR036390">
    <property type="entry name" value="WH_DNA-bd_sf"/>
</dbReference>
<dbReference type="Pfam" id="PF00447">
    <property type="entry name" value="HSF_DNA-bind"/>
    <property type="match status" value="1"/>
</dbReference>
<dbReference type="SMART" id="SM00415">
    <property type="entry name" value="HSF"/>
    <property type="match status" value="1"/>
</dbReference>
<evidence type="ECO:0000259" key="8">
    <source>
        <dbReference type="SMART" id="SM00415"/>
    </source>
</evidence>
<keyword evidence="3" id="KW-0805">Transcription regulation</keyword>
<evidence type="ECO:0000256" key="2">
    <source>
        <dbReference type="ARBA" id="ARBA00006403"/>
    </source>
</evidence>
<evidence type="ECO:0000256" key="4">
    <source>
        <dbReference type="ARBA" id="ARBA00023125"/>
    </source>
</evidence>
<evidence type="ECO:0000256" key="7">
    <source>
        <dbReference type="RuleBase" id="RU004020"/>
    </source>
</evidence>
<dbReference type="FunFam" id="1.10.10.10:FF:000349">
    <property type="entry name" value="Heat shock transcription factor, Y-linked"/>
    <property type="match status" value="1"/>
</dbReference>
<dbReference type="EMBL" id="JAVHJS010000003">
    <property type="protein sequence ID" value="KAK2864536.1"/>
    <property type="molecule type" value="Genomic_DNA"/>
</dbReference>
<feature type="domain" description="HSF-type DNA-binding" evidence="8">
    <location>
        <begin position="29"/>
        <end position="137"/>
    </location>
</feature>
<dbReference type="InterPro" id="IPR000232">
    <property type="entry name" value="HSF_DNA-bd"/>
</dbReference>
<evidence type="ECO:0000313" key="10">
    <source>
        <dbReference type="Proteomes" id="UP001187315"/>
    </source>
</evidence>
<dbReference type="GO" id="GO:0005634">
    <property type="term" value="C:nucleus"/>
    <property type="evidence" value="ECO:0007669"/>
    <property type="project" value="UniProtKB-SubCell"/>
</dbReference>
<dbReference type="InterPro" id="IPR036388">
    <property type="entry name" value="WH-like_DNA-bd_sf"/>
</dbReference>
<dbReference type="Gene3D" id="1.10.10.10">
    <property type="entry name" value="Winged helix-like DNA-binding domain superfamily/Winged helix DNA-binding domain"/>
    <property type="match status" value="1"/>
</dbReference>
<gene>
    <name evidence="9" type="ORF">Q7C36_003690</name>
</gene>
<evidence type="ECO:0000313" key="9">
    <source>
        <dbReference type="EMBL" id="KAK2864536.1"/>
    </source>
</evidence>
<protein>
    <recommendedName>
        <fullName evidence="8">HSF-type DNA-binding domain-containing protein</fullName>
    </recommendedName>
</protein>
<evidence type="ECO:0000256" key="3">
    <source>
        <dbReference type="ARBA" id="ARBA00023015"/>
    </source>
</evidence>
<sequence>MSENEDPSEEEEKSAGMEVNEILLSVQMNRRKFPSKLWHLVNDPQICSICWDDSGEGILICQEAFEAEVLSTADKQMNKYFKTTDFLSFVRQLNLYGFRKVCPYYEISMKQVSTMHHFHNANFKRSNPELLVNLKRLTPSNKAKLSAGLEVSNQSRHFHYLMLKSPGNSTVVGTDLVEHQGTPHHLYAQQVKGSDTTPQTSQALVTGHDSSSESCDVQVDFPCALPSSPTQQGSHCAVPDGNLGYQWCIPGSLDSNMPCSQQEVASYDHCGYYHDDSLSHLLYTGQDPNWQAGVASDPRKSHMNLGTVFNVDDEVQDSSVSYLHYTDQDPNWQSADAPDPRNSHMNLDTVIKMEDEMQESFINYLHCTDQDPNLQSADASDPRKSHMNPGTEIRMEDEMQVAAFITLPTNEKSPGKELTS</sequence>
<dbReference type="GO" id="GO:0043565">
    <property type="term" value="F:sequence-specific DNA binding"/>
    <property type="evidence" value="ECO:0007669"/>
    <property type="project" value="InterPro"/>
</dbReference>
<keyword evidence="6" id="KW-0539">Nucleus</keyword>
<keyword evidence="4" id="KW-0238">DNA-binding</keyword>
<comment type="caution">
    <text evidence="9">The sequence shown here is derived from an EMBL/GenBank/DDBJ whole genome shotgun (WGS) entry which is preliminary data.</text>
</comment>
<accession>A0AA88NTX8</accession>
<name>A0AA88NTX8_TACVA</name>
<comment type="subcellular location">
    <subcellularLocation>
        <location evidence="1">Nucleus</location>
    </subcellularLocation>
</comment>
<dbReference type="GO" id="GO:0003700">
    <property type="term" value="F:DNA-binding transcription factor activity"/>
    <property type="evidence" value="ECO:0007669"/>
    <property type="project" value="InterPro"/>
</dbReference>
<organism evidence="9 10">
    <name type="scientific">Tachysurus vachellii</name>
    <name type="common">Darkbarbel catfish</name>
    <name type="synonym">Pelteobagrus vachellii</name>
    <dbReference type="NCBI Taxonomy" id="175792"/>
    <lineage>
        <taxon>Eukaryota</taxon>
        <taxon>Metazoa</taxon>
        <taxon>Chordata</taxon>
        <taxon>Craniata</taxon>
        <taxon>Vertebrata</taxon>
        <taxon>Euteleostomi</taxon>
        <taxon>Actinopterygii</taxon>
        <taxon>Neopterygii</taxon>
        <taxon>Teleostei</taxon>
        <taxon>Ostariophysi</taxon>
        <taxon>Siluriformes</taxon>
        <taxon>Bagridae</taxon>
        <taxon>Tachysurus</taxon>
    </lineage>
</organism>
<dbReference type="AlphaFoldDB" id="A0AA88NTX8"/>
<reference evidence="9" key="1">
    <citation type="submission" date="2023-08" db="EMBL/GenBank/DDBJ databases">
        <title>Pelteobagrus vachellii genome.</title>
        <authorList>
            <person name="Liu H."/>
        </authorList>
    </citation>
    <scope>NUCLEOTIDE SEQUENCE</scope>
    <source>
        <strain evidence="9">PRFRI_2022a</strain>
        <tissue evidence="9">Muscle</tissue>
    </source>
</reference>
<dbReference type="SUPFAM" id="SSF46785">
    <property type="entry name" value="Winged helix' DNA-binding domain"/>
    <property type="match status" value="1"/>
</dbReference>